<feature type="domain" description="ABC3 transporter permease C-terminal" evidence="8">
    <location>
        <begin position="530"/>
        <end position="642"/>
    </location>
</feature>
<gene>
    <name evidence="9" type="ORF">IAA83_00500</name>
</gene>
<accession>A0A9D1JT65</accession>
<keyword evidence="3 7" id="KW-0812">Transmembrane</keyword>
<keyword evidence="4 7" id="KW-1133">Transmembrane helix</keyword>
<feature type="domain" description="ABC3 transporter permease C-terminal" evidence="8">
    <location>
        <begin position="931"/>
        <end position="1042"/>
    </location>
</feature>
<proteinExistence type="predicted"/>
<keyword evidence="5 7" id="KW-0472">Membrane</keyword>
<evidence type="ECO:0000259" key="8">
    <source>
        <dbReference type="Pfam" id="PF02687"/>
    </source>
</evidence>
<feature type="coiled-coil region" evidence="6">
    <location>
        <begin position="253"/>
        <end position="287"/>
    </location>
</feature>
<evidence type="ECO:0000256" key="7">
    <source>
        <dbReference type="SAM" id="Phobius"/>
    </source>
</evidence>
<keyword evidence="2" id="KW-1003">Cell membrane</keyword>
<evidence type="ECO:0000256" key="4">
    <source>
        <dbReference type="ARBA" id="ARBA00022989"/>
    </source>
</evidence>
<dbReference type="PANTHER" id="PTHR30287">
    <property type="entry name" value="MEMBRANE COMPONENT OF PREDICTED ABC SUPERFAMILY METABOLITE UPTAKE TRANSPORTER"/>
    <property type="match status" value="1"/>
</dbReference>
<protein>
    <recommendedName>
        <fullName evidence="8">ABC3 transporter permease C-terminal domain-containing protein</fullName>
    </recommendedName>
</protein>
<dbReference type="GO" id="GO:0005886">
    <property type="term" value="C:plasma membrane"/>
    <property type="evidence" value="ECO:0007669"/>
    <property type="project" value="UniProtKB-SubCell"/>
</dbReference>
<organism evidence="9 10">
    <name type="scientific">Candidatus Avoscillospira avistercoris</name>
    <dbReference type="NCBI Taxonomy" id="2840707"/>
    <lineage>
        <taxon>Bacteria</taxon>
        <taxon>Bacillati</taxon>
        <taxon>Bacillota</taxon>
        <taxon>Clostridia</taxon>
        <taxon>Eubacteriales</taxon>
        <taxon>Oscillospiraceae</taxon>
        <taxon>Oscillospiraceae incertae sedis</taxon>
        <taxon>Candidatus Avoscillospira</taxon>
    </lineage>
</organism>
<dbReference type="InterPro" id="IPR038766">
    <property type="entry name" value="Membrane_comp_ABC_pdt"/>
</dbReference>
<comment type="caution">
    <text evidence="9">The sequence shown here is derived from an EMBL/GenBank/DDBJ whole genome shotgun (WGS) entry which is preliminary data.</text>
</comment>
<dbReference type="Pfam" id="PF02687">
    <property type="entry name" value="FtsX"/>
    <property type="match status" value="2"/>
</dbReference>
<evidence type="ECO:0000313" key="9">
    <source>
        <dbReference type="EMBL" id="HIS63834.1"/>
    </source>
</evidence>
<evidence type="ECO:0000256" key="1">
    <source>
        <dbReference type="ARBA" id="ARBA00004651"/>
    </source>
</evidence>
<feature type="transmembrane region" description="Helical" evidence="7">
    <location>
        <begin position="980"/>
        <end position="999"/>
    </location>
</feature>
<evidence type="ECO:0000256" key="5">
    <source>
        <dbReference type="ARBA" id="ARBA00023136"/>
    </source>
</evidence>
<dbReference type="InterPro" id="IPR003838">
    <property type="entry name" value="ABC3_permease_C"/>
</dbReference>
<feature type="transmembrane region" description="Helical" evidence="7">
    <location>
        <begin position="696"/>
        <end position="716"/>
    </location>
</feature>
<evidence type="ECO:0000256" key="2">
    <source>
        <dbReference type="ARBA" id="ARBA00022475"/>
    </source>
</evidence>
<feature type="coiled-coil region" evidence="6">
    <location>
        <begin position="331"/>
        <end position="361"/>
    </location>
</feature>
<feature type="transmembrane region" description="Helical" evidence="7">
    <location>
        <begin position="1019"/>
        <end position="1040"/>
    </location>
</feature>
<keyword evidence="6" id="KW-0175">Coiled coil</keyword>
<dbReference type="AlphaFoldDB" id="A0A9D1JT65"/>
<evidence type="ECO:0000256" key="6">
    <source>
        <dbReference type="SAM" id="Coils"/>
    </source>
</evidence>
<feature type="transmembrane region" description="Helical" evidence="7">
    <location>
        <begin position="575"/>
        <end position="602"/>
    </location>
</feature>
<sequence length="1057" mass="115921">MVIRPNRLRTDAWREIRHTFSRFLSLVILSALAVAFLVGLRAAAPHMEYTADQYYDETHLMDGYVLSTMGLTDEDLDALAAAPGVAQVEGGWNLDAIAIDSVVTVRSLPEQLNQLTVTEGRLPRSEDECVTETLLLESLGLSVGDTLELTAAEDEEEDLSCWSYTVVGTVTSPLYVGTDRGTSRLGNGAVDGFVYVPADNFQMDVYTVAYFTGQGLAELESYSDEYDDRAEALLDSLEPLSEERAALRDDVVRQEAQEELDDAQRDIDEAQEELDDAKAKLEQARAELDAGWQQYYDGLSQLTTSITDGRAQLEETAATLVNGWQEYYDGQAQYEAALADYEAQAAQLTAAEQELKQGQAQYEAALAPYVGTPQYALVEQQLAPQKAQLDETAATLAEARKQLDAGKAQLDETAATLTETHAQLTAGQAQYDEALAELNRQQLAGQAQLSGSLAKLDEGETAYARSLGQYAAAVAEAEPELKDARQELEDGQQELDEMEPCEWYVLGRDANAGIVGYSQDAQRVANLAAVFPVIFFVVAALACLTTMTRMVEEQRAQIGALKALGFTRMAISWKYLGYAAAASCTGGLAGLALGATLIPAVIANAFAIMYTIPALQYKSLPVLYTLSVLLAVVCTTGASLWACFATLMDTPANLMRPRAPKPGRRVFLEYCTPIWRRLSFTWKMTMRNLFRYQRRFWMTVLGIGGCTALIVTGFGLHDSIFAILDNQYDEICVYDTLVGIDADLSQGQRNKITTYLDGSDAVADYLFTSQESLDVSAGGVSYGATLFAVSDGDAFSRFIRLRDRQTGEALSLSDQGVVLSEKTAELLEVEPGDRILLDGDKRVEVTVAALMENYVQHYVYLTVELYEQLFGQPPEENTILLTYGPQVDDVASDDTTTELMTMDGVASCSYIATMRDLFTDSMSAVNYAVVIIIVAAAALAFVVLYNLTNINITERIRELATLKVLGFYDREVTAYVYRENAFLTLFGIGLGLVMGRWLHSWMVLTVEIDLVMFGRTAPPYAYGLAAAMTVVFSLVVNLAAHYKLKTVDMVESLKSVE</sequence>
<dbReference type="Proteomes" id="UP000886741">
    <property type="component" value="Unassembled WGS sequence"/>
</dbReference>
<reference evidence="9" key="1">
    <citation type="submission" date="2020-10" db="EMBL/GenBank/DDBJ databases">
        <authorList>
            <person name="Gilroy R."/>
        </authorList>
    </citation>
    <scope>NUCLEOTIDE SEQUENCE</scope>
    <source>
        <strain evidence="9">ChiBcec16-1751</strain>
    </source>
</reference>
<comment type="subcellular location">
    <subcellularLocation>
        <location evidence="1">Cell membrane</location>
        <topology evidence="1">Multi-pass membrane protein</topology>
    </subcellularLocation>
</comment>
<feature type="coiled-coil region" evidence="6">
    <location>
        <begin position="389"/>
        <end position="416"/>
    </location>
</feature>
<name>A0A9D1JT65_9FIRM</name>
<dbReference type="PANTHER" id="PTHR30287:SF1">
    <property type="entry name" value="INNER MEMBRANE PROTEIN"/>
    <property type="match status" value="1"/>
</dbReference>
<feature type="transmembrane region" description="Helical" evidence="7">
    <location>
        <begin position="924"/>
        <end position="947"/>
    </location>
</feature>
<feature type="transmembrane region" description="Helical" evidence="7">
    <location>
        <begin position="527"/>
        <end position="547"/>
    </location>
</feature>
<feature type="transmembrane region" description="Helical" evidence="7">
    <location>
        <begin position="622"/>
        <end position="648"/>
    </location>
</feature>
<dbReference type="EMBL" id="DVJJ01000012">
    <property type="protein sequence ID" value="HIS63834.1"/>
    <property type="molecule type" value="Genomic_DNA"/>
</dbReference>
<reference evidence="9" key="2">
    <citation type="journal article" date="2021" name="PeerJ">
        <title>Extensive microbial diversity within the chicken gut microbiome revealed by metagenomics and culture.</title>
        <authorList>
            <person name="Gilroy R."/>
            <person name="Ravi A."/>
            <person name="Getino M."/>
            <person name="Pursley I."/>
            <person name="Horton D.L."/>
            <person name="Alikhan N.F."/>
            <person name="Baker D."/>
            <person name="Gharbi K."/>
            <person name="Hall N."/>
            <person name="Watson M."/>
            <person name="Adriaenssens E.M."/>
            <person name="Foster-Nyarko E."/>
            <person name="Jarju S."/>
            <person name="Secka A."/>
            <person name="Antonio M."/>
            <person name="Oren A."/>
            <person name="Chaudhuri R.R."/>
            <person name="La Ragione R."/>
            <person name="Hildebrand F."/>
            <person name="Pallen M.J."/>
        </authorList>
    </citation>
    <scope>NUCLEOTIDE SEQUENCE</scope>
    <source>
        <strain evidence="9">ChiBcec16-1751</strain>
    </source>
</reference>
<evidence type="ECO:0000313" key="10">
    <source>
        <dbReference type="Proteomes" id="UP000886741"/>
    </source>
</evidence>
<evidence type="ECO:0000256" key="3">
    <source>
        <dbReference type="ARBA" id="ARBA00022692"/>
    </source>
</evidence>